<dbReference type="PANTHER" id="PTHR38937:SF2">
    <property type="entry name" value="MEMBRANE PROTEIN OF ER BODY-LIKE PROTEIN ISOFORM X1"/>
    <property type="match status" value="1"/>
</dbReference>
<evidence type="ECO:0000256" key="3">
    <source>
        <dbReference type="ARBA" id="ARBA00022496"/>
    </source>
</evidence>
<dbReference type="PANTHER" id="PTHR38937">
    <property type="entry name" value="MEMBRANE PROTEIN OF ER BODY-LIKE PROTEIN"/>
    <property type="match status" value="1"/>
</dbReference>
<sequence length="1050" mass="118706">MGNEARRQELEKPEEVEEEEETTPLLVRKSRTGKNIIPRTRIELISEGEGQAIQSTPSANGAHKEESTLVNGVQKEKPDGPLGNDVENLVFFDKVEGVGHEKMGILSQSVKASEEIESAEIDLIDEETGYDVETVLQKQNTHHLYCPNCNSCITRRVILRKRKRTKIRRKLEAKRDKTENPPVDDQVHPHHTKIRKKLEAKRYKENTTNEVHSHHYTVAEEDDTESSPEHFRCLSCFSFFIPTGNGFRLFRIFGDKSRKENVQNEQVPRRKKSWFTSIFASDNQDIVIEQGTDVPRASEPLLGTLENDGTVECEDEILLSPKHEHSTTGLVAIYGSGNEQQKITEKIDAETEQNEVVAGYHLKEPIRSKEHVEGFTGYHLKEPIRSKEHVEVYAGYHLKEPIRSKEHVEVYAGYHLKEPIRSKEHVEVYAGYHLKEPIRSKEHVEVYAGYHLKEPIRSKEHVEGFTGYHLKEPIRSKEHVEVYAGYHLKEPIRSKEHVEVYAGYHLKEPIRSKEHVEVYAGYHLKEPIRSKEHVEVYAGYHLKEPIRSKEHVEVYAGYHLKEPIRSKEHVEVYAGYHLKEPIRSKEHVEVYAGYHLKEPIRSKEHVEVIAGYHLKEPIRSKEHVEVIAGYHLKEPIRSKEHVEGFTGYHLKEPIRGNANVEVITDYHLKEPVIDKDDQVTHGSDLQVTTLIDITEISNEDPAQDENAVSRKGGSNLVIFSNDGSRTNEKSEEGQILIQTGQKGSTGNDTVITIESHPASEIGIVIPAETAIPTRITTRIGIPVQEQTEDITRNSKVEVIKSIVYGGLAESITSLSVVSSAAGGDAATLNILALGMANLIGGFFVICHNVRTLTPLKQESSSMPKLIDEENKKPALSSDKHARKILKKIAQVKKTDLRGSLWELRCEQPEQAINLKDRYQELLGRRQNFKLHAIVCILSYLVFGLMPIVVYGFSFRQSEERELKLLVVGAASLLCIIGLSIGKAYVCRPPKAYVKTVVNFVILGFMASGISYAAGVLVKRFLEQLGLFQSTSVSGMIFNGVISEDSTWASD</sequence>
<dbReference type="GO" id="GO:0005774">
    <property type="term" value="C:vacuolar membrane"/>
    <property type="evidence" value="ECO:0007669"/>
    <property type="project" value="UniProtKB-SubCell"/>
</dbReference>
<evidence type="ECO:0000256" key="4">
    <source>
        <dbReference type="ARBA" id="ARBA00022554"/>
    </source>
</evidence>
<dbReference type="GO" id="GO:0005384">
    <property type="term" value="F:manganese ion transmembrane transporter activity"/>
    <property type="evidence" value="ECO:0007669"/>
    <property type="project" value="InterPro"/>
</dbReference>
<comment type="catalytic activity">
    <reaction evidence="8">
        <text>Fe(2+)(in) = Fe(2+)(out)</text>
        <dbReference type="Rhea" id="RHEA:28486"/>
        <dbReference type="ChEBI" id="CHEBI:29033"/>
    </reaction>
    <physiologicalReaction direction="left-to-right" evidence="8">
        <dbReference type="Rhea" id="RHEA:28487"/>
    </physiologicalReaction>
</comment>
<evidence type="ECO:0000313" key="12">
    <source>
        <dbReference type="Proteomes" id="UP000250235"/>
    </source>
</evidence>
<evidence type="ECO:0000256" key="8">
    <source>
        <dbReference type="ARBA" id="ARBA00044464"/>
    </source>
</evidence>
<keyword evidence="7 10" id="KW-0472">Membrane</keyword>
<dbReference type="GO" id="GO:0030026">
    <property type="term" value="P:intracellular manganese ion homeostasis"/>
    <property type="evidence" value="ECO:0007669"/>
    <property type="project" value="InterPro"/>
</dbReference>
<keyword evidence="3" id="KW-0406">Ion transport</keyword>
<feature type="transmembrane region" description="Helical" evidence="10">
    <location>
        <begin position="996"/>
        <end position="1017"/>
    </location>
</feature>
<comment type="subcellular location">
    <subcellularLocation>
        <location evidence="1">Vacuole membrane</location>
        <topology evidence="1">Multi-pass membrane protein</topology>
    </subcellularLocation>
</comment>
<comment type="similarity">
    <text evidence="2">Belongs to the CCC1 family.</text>
</comment>
<keyword evidence="3" id="KW-0410">Iron transport</keyword>
<proteinExistence type="inferred from homology"/>
<gene>
    <name evidence="11" type="ORF">F511_11081</name>
</gene>
<keyword evidence="12" id="KW-1185">Reference proteome</keyword>
<evidence type="ECO:0000256" key="1">
    <source>
        <dbReference type="ARBA" id="ARBA00004128"/>
    </source>
</evidence>
<keyword evidence="3" id="KW-0408">Iron</keyword>
<dbReference type="InterPro" id="IPR052843">
    <property type="entry name" value="ER_body_metal_sequester"/>
</dbReference>
<feature type="compositionally biased region" description="Basic and acidic residues" evidence="9">
    <location>
        <begin position="1"/>
        <end position="13"/>
    </location>
</feature>
<dbReference type="InterPro" id="IPR008217">
    <property type="entry name" value="Ccc1_fam"/>
</dbReference>
<keyword evidence="6 10" id="KW-1133">Transmembrane helix</keyword>
<dbReference type="OrthoDB" id="1924921at2759"/>
<keyword evidence="4" id="KW-0926">Vacuole</keyword>
<protein>
    <recommendedName>
        <fullName evidence="13">Membrane protein of ER body-like protein</fullName>
    </recommendedName>
</protein>
<evidence type="ECO:0000256" key="5">
    <source>
        <dbReference type="ARBA" id="ARBA00022692"/>
    </source>
</evidence>
<evidence type="ECO:0008006" key="13">
    <source>
        <dbReference type="Google" id="ProtNLM"/>
    </source>
</evidence>
<evidence type="ECO:0000256" key="2">
    <source>
        <dbReference type="ARBA" id="ARBA00007049"/>
    </source>
</evidence>
<dbReference type="Proteomes" id="UP000250235">
    <property type="component" value="Unassembled WGS sequence"/>
</dbReference>
<feature type="transmembrane region" description="Helical" evidence="10">
    <location>
        <begin position="930"/>
        <end position="952"/>
    </location>
</feature>
<dbReference type="Gene3D" id="2.160.10.10">
    <property type="entry name" value="Hexapeptide repeat proteins"/>
    <property type="match status" value="1"/>
</dbReference>
<evidence type="ECO:0000256" key="9">
    <source>
        <dbReference type="SAM" id="MobiDB-lite"/>
    </source>
</evidence>
<dbReference type="Pfam" id="PF01988">
    <property type="entry name" value="VIT1"/>
    <property type="match status" value="1"/>
</dbReference>
<evidence type="ECO:0000256" key="6">
    <source>
        <dbReference type="ARBA" id="ARBA00022989"/>
    </source>
</evidence>
<reference evidence="11 12" key="1">
    <citation type="journal article" date="2015" name="Proc. Natl. Acad. Sci. U.S.A.">
        <title>The resurrection genome of Boea hygrometrica: A blueprint for survival of dehydration.</title>
        <authorList>
            <person name="Xiao L."/>
            <person name="Yang G."/>
            <person name="Zhang L."/>
            <person name="Yang X."/>
            <person name="Zhao S."/>
            <person name="Ji Z."/>
            <person name="Zhou Q."/>
            <person name="Hu M."/>
            <person name="Wang Y."/>
            <person name="Chen M."/>
            <person name="Xu Y."/>
            <person name="Jin H."/>
            <person name="Xiao X."/>
            <person name="Hu G."/>
            <person name="Bao F."/>
            <person name="Hu Y."/>
            <person name="Wan P."/>
            <person name="Li L."/>
            <person name="Deng X."/>
            <person name="Kuang T."/>
            <person name="Xiang C."/>
            <person name="Zhu J.K."/>
            <person name="Oliver M.J."/>
            <person name="He Y."/>
        </authorList>
    </citation>
    <scope>NUCLEOTIDE SEQUENCE [LARGE SCALE GENOMIC DNA]</scope>
    <source>
        <strain evidence="12">cv. XS01</strain>
    </source>
</reference>
<dbReference type="EMBL" id="KV014882">
    <property type="protein sequence ID" value="KZV21588.1"/>
    <property type="molecule type" value="Genomic_DNA"/>
</dbReference>
<evidence type="ECO:0000313" key="11">
    <source>
        <dbReference type="EMBL" id="KZV21588.1"/>
    </source>
</evidence>
<dbReference type="AlphaFoldDB" id="A0A2Z7AJQ0"/>
<evidence type="ECO:0000256" key="7">
    <source>
        <dbReference type="ARBA" id="ARBA00023136"/>
    </source>
</evidence>
<name>A0A2Z7AJQ0_9LAMI</name>
<feature type="region of interest" description="Disordered" evidence="9">
    <location>
        <begin position="169"/>
        <end position="193"/>
    </location>
</feature>
<keyword evidence="3" id="KW-0813">Transport</keyword>
<evidence type="ECO:0000256" key="10">
    <source>
        <dbReference type="SAM" id="Phobius"/>
    </source>
</evidence>
<dbReference type="GO" id="GO:0006826">
    <property type="term" value="P:iron ion transport"/>
    <property type="evidence" value="ECO:0007669"/>
    <property type="project" value="UniProtKB-KW"/>
</dbReference>
<feature type="transmembrane region" description="Helical" evidence="10">
    <location>
        <begin position="964"/>
        <end position="984"/>
    </location>
</feature>
<organism evidence="11 12">
    <name type="scientific">Dorcoceras hygrometricum</name>
    <dbReference type="NCBI Taxonomy" id="472368"/>
    <lineage>
        <taxon>Eukaryota</taxon>
        <taxon>Viridiplantae</taxon>
        <taxon>Streptophyta</taxon>
        <taxon>Embryophyta</taxon>
        <taxon>Tracheophyta</taxon>
        <taxon>Spermatophyta</taxon>
        <taxon>Magnoliopsida</taxon>
        <taxon>eudicotyledons</taxon>
        <taxon>Gunneridae</taxon>
        <taxon>Pentapetalae</taxon>
        <taxon>asterids</taxon>
        <taxon>lamiids</taxon>
        <taxon>Lamiales</taxon>
        <taxon>Gesneriaceae</taxon>
        <taxon>Didymocarpoideae</taxon>
        <taxon>Trichosporeae</taxon>
        <taxon>Loxocarpinae</taxon>
        <taxon>Dorcoceras</taxon>
    </lineage>
</organism>
<accession>A0A2Z7AJQ0</accession>
<keyword evidence="5 10" id="KW-0812">Transmembrane</keyword>
<feature type="region of interest" description="Disordered" evidence="9">
    <location>
        <begin position="1"/>
        <end position="32"/>
    </location>
</feature>